<reference evidence="7 8" key="1">
    <citation type="submission" date="2019-02" db="EMBL/GenBank/DDBJ databases">
        <title>Polymorphobacter sp. isolated from the lake at the Tibet of China.</title>
        <authorList>
            <person name="Li A."/>
        </authorList>
    </citation>
    <scope>NUCLEOTIDE SEQUENCE [LARGE SCALE GENOMIC DNA]</scope>
    <source>
        <strain evidence="7 8">DJ1R-1</strain>
    </source>
</reference>
<gene>
    <name evidence="7" type="ORF">EUV02_13865</name>
</gene>
<feature type="coiled-coil region" evidence="6">
    <location>
        <begin position="66"/>
        <end position="93"/>
    </location>
</feature>
<evidence type="ECO:0000256" key="2">
    <source>
        <dbReference type="ARBA" id="ARBA00009840"/>
    </source>
</evidence>
<keyword evidence="4 6" id="KW-0175">Coiled coil</keyword>
<dbReference type="AlphaFoldDB" id="A0A4Y9ELG0"/>
<evidence type="ECO:0000256" key="3">
    <source>
        <dbReference type="ARBA" id="ARBA00021840"/>
    </source>
</evidence>
<dbReference type="PANTHER" id="PTHR30563:SF0">
    <property type="entry name" value="DNA RECOMBINATION PROTEIN RMUC"/>
    <property type="match status" value="1"/>
</dbReference>
<evidence type="ECO:0000313" key="8">
    <source>
        <dbReference type="Proteomes" id="UP000297737"/>
    </source>
</evidence>
<evidence type="ECO:0000256" key="1">
    <source>
        <dbReference type="ARBA" id="ARBA00003416"/>
    </source>
</evidence>
<comment type="caution">
    <text evidence="7">The sequence shown here is derived from an EMBL/GenBank/DDBJ whole genome shotgun (WGS) entry which is preliminary data.</text>
</comment>
<dbReference type="OrthoDB" id="370725at2"/>
<evidence type="ECO:0000256" key="6">
    <source>
        <dbReference type="SAM" id="Coils"/>
    </source>
</evidence>
<dbReference type="PANTHER" id="PTHR30563">
    <property type="entry name" value="DNA RECOMBINATION PROTEIN RMUC"/>
    <property type="match status" value="1"/>
</dbReference>
<dbReference type="InterPro" id="IPR003798">
    <property type="entry name" value="DNA_recombination_RmuC"/>
</dbReference>
<keyword evidence="5" id="KW-0233">DNA recombination</keyword>
<sequence length="463" mass="49711">MDPMILIAVAVVLAVTALACWLLWGRPLAAARADTARHVATISAAAVAERGYEVELANLRGVGERLTKVDSERAALAEELAGLKAQADERDRQHLSQLALLNEKFAAVATQALDGAQAKFAAAAEEALLRHREAAGAGLEINRNQMAELIAPMRETLGKYEEQLAAIEKTRAEGYGQLTQLLDQVARGQDRVAGATQKLENVLRSSGKAAGRWGEEQCRNVLELAGLVDGVDFTAQTSVESEGGRQRPDFTVTLPGGRKLVIDVKCSLDAYVAAVEAEDGPERARHLKAHAAAVRTHATGLASKSYEKSVEGAVDFVVLFVPGENFLSAALEQDRALMNDFMTRRLVLAGPINLIAVARTVAAMRDQARLAEQAAEIAKLGRELYDSLRIMGGNFSAVQKSLDGAVMNWNKLVAQVDSRVMLRAKRFEQLGATTGLEAIAELKAIEAVPMLPTHTELLPPASD</sequence>
<protein>
    <recommendedName>
        <fullName evidence="3">DNA recombination protein RmuC homolog</fullName>
    </recommendedName>
</protein>
<accession>A0A4Y9ELG0</accession>
<dbReference type="Pfam" id="PF02646">
    <property type="entry name" value="RmuC"/>
    <property type="match status" value="1"/>
</dbReference>
<keyword evidence="8" id="KW-1185">Reference proteome</keyword>
<evidence type="ECO:0000313" key="7">
    <source>
        <dbReference type="EMBL" id="TFU01369.1"/>
    </source>
</evidence>
<evidence type="ECO:0000256" key="5">
    <source>
        <dbReference type="ARBA" id="ARBA00023172"/>
    </source>
</evidence>
<comment type="function">
    <text evidence="1">Involved in DNA recombination.</text>
</comment>
<organism evidence="7 8">
    <name type="scientific">Glacieibacterium arshaanense</name>
    <dbReference type="NCBI Taxonomy" id="2511025"/>
    <lineage>
        <taxon>Bacteria</taxon>
        <taxon>Pseudomonadati</taxon>
        <taxon>Pseudomonadota</taxon>
        <taxon>Alphaproteobacteria</taxon>
        <taxon>Sphingomonadales</taxon>
        <taxon>Sphingosinicellaceae</taxon>
        <taxon>Glacieibacterium</taxon>
    </lineage>
</organism>
<dbReference type="Proteomes" id="UP000297737">
    <property type="component" value="Unassembled WGS sequence"/>
</dbReference>
<comment type="similarity">
    <text evidence="2">Belongs to the RmuC family.</text>
</comment>
<name>A0A4Y9ELG0_9SPHN</name>
<proteinExistence type="inferred from homology"/>
<evidence type="ECO:0000256" key="4">
    <source>
        <dbReference type="ARBA" id="ARBA00023054"/>
    </source>
</evidence>
<dbReference type="GO" id="GO:0006310">
    <property type="term" value="P:DNA recombination"/>
    <property type="evidence" value="ECO:0007669"/>
    <property type="project" value="UniProtKB-KW"/>
</dbReference>
<dbReference type="EMBL" id="SIHO01000003">
    <property type="protein sequence ID" value="TFU01369.1"/>
    <property type="molecule type" value="Genomic_DNA"/>
</dbReference>